<dbReference type="STRING" id="99883.ENSTNIP00000011420"/>
<feature type="region of interest" description="Disordered" evidence="1">
    <location>
        <begin position="532"/>
        <end position="602"/>
    </location>
</feature>
<feature type="region of interest" description="Disordered" evidence="1">
    <location>
        <begin position="657"/>
        <end position="679"/>
    </location>
</feature>
<feature type="region of interest" description="Disordered" evidence="1">
    <location>
        <begin position="415"/>
        <end position="439"/>
    </location>
</feature>
<dbReference type="Pfam" id="PF18696">
    <property type="entry name" value="SMP_C2CD2L"/>
    <property type="match status" value="1"/>
</dbReference>
<feature type="transmembrane region" description="Helical" evidence="2">
    <location>
        <begin position="12"/>
        <end position="31"/>
    </location>
</feature>
<evidence type="ECO:0000313" key="4">
    <source>
        <dbReference type="Ensembl" id="ENSTNIP00000011420.1"/>
    </source>
</evidence>
<reference evidence="4" key="2">
    <citation type="submission" date="2025-08" db="UniProtKB">
        <authorList>
            <consortium name="Ensembl"/>
        </authorList>
    </citation>
    <scope>IDENTIFICATION</scope>
</reference>
<dbReference type="HOGENOM" id="CLU_024872_0_0_1"/>
<dbReference type="Proteomes" id="UP000007303">
    <property type="component" value="Unassembled WGS sequence"/>
</dbReference>
<evidence type="ECO:0000259" key="3">
    <source>
        <dbReference type="PROSITE" id="PS50004"/>
    </source>
</evidence>
<accession>H3CT36</accession>
<dbReference type="AlphaFoldDB" id="H3CT36"/>
<keyword evidence="2" id="KW-0812">Transmembrane</keyword>
<feature type="domain" description="C2" evidence="3">
    <location>
        <begin position="225"/>
        <end position="354"/>
    </location>
</feature>
<dbReference type="InterPro" id="IPR040885">
    <property type="entry name" value="SMP_C2CD2L"/>
</dbReference>
<keyword evidence="2" id="KW-1133">Transmembrane helix</keyword>
<evidence type="ECO:0000256" key="2">
    <source>
        <dbReference type="SAM" id="Phobius"/>
    </source>
</evidence>
<reference evidence="5" key="1">
    <citation type="journal article" date="2004" name="Nature">
        <title>Genome duplication in the teleost fish Tetraodon nigroviridis reveals the early vertebrate proto-karyotype.</title>
        <authorList>
            <person name="Jaillon O."/>
            <person name="Aury J.-M."/>
            <person name="Brunet F."/>
            <person name="Petit J.-L."/>
            <person name="Stange-Thomann N."/>
            <person name="Mauceli E."/>
            <person name="Bouneau L."/>
            <person name="Fischer C."/>
            <person name="Ozouf-Costaz C."/>
            <person name="Bernot A."/>
            <person name="Nicaud S."/>
            <person name="Jaffe D."/>
            <person name="Fisher S."/>
            <person name="Lutfalla G."/>
            <person name="Dossat C."/>
            <person name="Segurens B."/>
            <person name="Dasilva C."/>
            <person name="Salanoubat M."/>
            <person name="Levy M."/>
            <person name="Boudet N."/>
            <person name="Castellano S."/>
            <person name="Anthouard V."/>
            <person name="Jubin C."/>
            <person name="Castelli V."/>
            <person name="Katinka M."/>
            <person name="Vacherie B."/>
            <person name="Biemont C."/>
            <person name="Skalli Z."/>
            <person name="Cattolico L."/>
            <person name="Poulain J."/>
            <person name="De Berardinis V."/>
            <person name="Cruaud C."/>
            <person name="Duprat S."/>
            <person name="Brottier P."/>
            <person name="Coutanceau J.-P."/>
            <person name="Gouzy J."/>
            <person name="Parra G."/>
            <person name="Lardier G."/>
            <person name="Chapple C."/>
            <person name="McKernan K.J."/>
            <person name="McEwan P."/>
            <person name="Bosak S."/>
            <person name="Kellis M."/>
            <person name="Volff J.-N."/>
            <person name="Guigo R."/>
            <person name="Zody M.C."/>
            <person name="Mesirov J."/>
            <person name="Lindblad-Toh K."/>
            <person name="Birren B."/>
            <person name="Nusbaum C."/>
            <person name="Kahn D."/>
            <person name="Robinson-Rechavi M."/>
            <person name="Laudet V."/>
            <person name="Schachter V."/>
            <person name="Quetier F."/>
            <person name="Saurin W."/>
            <person name="Scarpelli C."/>
            <person name="Wincker P."/>
            <person name="Lander E.S."/>
            <person name="Weissenbach J."/>
            <person name="Roest Crollius H."/>
        </authorList>
    </citation>
    <scope>NUCLEOTIDE SEQUENCE [LARGE SCALE GENOMIC DNA]</scope>
</reference>
<proteinExistence type="predicted"/>
<sequence length="679" mass="73743">SSSSWAPEDPQWLFLLTLFIASVLTIILYLLQYFQQKAVVFEPGAEDEVAHQEAASLLGWALSLTSWKSQWSEAWCRALSDQSRKLGGPVVLTFEEDGLEATELTVTRVDRFHKSARNTVAFSCHVTGEQLQFCVRAALESPTAAHPWRYTVCVAPLELQLDLSMEEGEDEVWISWGVSHLDTVELQVTPTSTQSAISAPPDSPSTPAVRKLLRQLLCAVHPSVSLSPRLAPASEVQVRRRKTLQVGGPSARPVRSRVPLQPQRRAGLLCAGSINPFCVLQLDHPPQKFQSAILAKNASDLAWDQPFIFELSGLSKELNIQLVNSGPAGEGLLLGQATVPFHLAKKQPSGQQTFPLLTKDGTKGSLTTEFTYLEPSEVRSWHPPTPAYSKKVEMDRTVMPCGTVVTTVTAVKSKPGRALPPGFGSDSVPKATPAKSKLSERRVSEQASALGAAVSKALSSSDTELLMLNGADPVAEAALRQLHQSAKQKLKSPVKKSTIIISGIAKAPLSQDEELALYRRYAAAMDASMMDGSCAGGLPEESESQEGDGRGGEGGAGPPPEDWGSRTEDLDPGSPSRSEPGVNGRKTRELSPLQSEARTGKAHIITARVSSFLQKSAKLFFRRRHQRKEPGMSQSHNDLVYLESPAAVERARRTATFSRLLQRRSKTKSRANGSASREQ</sequence>
<feature type="compositionally biased region" description="Polar residues" evidence="1">
    <location>
        <begin position="670"/>
        <end position="679"/>
    </location>
</feature>
<dbReference type="InterPro" id="IPR035892">
    <property type="entry name" value="C2_domain_sf"/>
</dbReference>
<reference evidence="4" key="3">
    <citation type="submission" date="2025-09" db="UniProtKB">
        <authorList>
            <consortium name="Ensembl"/>
        </authorList>
    </citation>
    <scope>IDENTIFICATION</scope>
</reference>
<keyword evidence="5" id="KW-1185">Reference proteome</keyword>
<dbReference type="CDD" id="cd21682">
    <property type="entry name" value="SMP_C2CD2"/>
    <property type="match status" value="1"/>
</dbReference>
<dbReference type="InterPro" id="IPR039934">
    <property type="entry name" value="C2CD2/C2CD2L"/>
</dbReference>
<dbReference type="PROSITE" id="PS50004">
    <property type="entry name" value="C2"/>
    <property type="match status" value="1"/>
</dbReference>
<dbReference type="OMA" id="QEKVVTC"/>
<dbReference type="Pfam" id="PF00168">
    <property type="entry name" value="C2"/>
    <property type="match status" value="1"/>
</dbReference>
<dbReference type="FunCoup" id="H3CT36">
    <property type="interactions" value="558"/>
</dbReference>
<dbReference type="Ensembl" id="ENSTNIT00000011602.1">
    <property type="protein sequence ID" value="ENSTNIP00000011420.1"/>
    <property type="gene ID" value="ENSTNIG00000008580.1"/>
</dbReference>
<dbReference type="PANTHER" id="PTHR21119:SF7">
    <property type="entry name" value="C2 DOMAIN-CONTAINING PROTEIN 2"/>
    <property type="match status" value="1"/>
</dbReference>
<dbReference type="GeneTree" id="ENSGT00530000063764"/>
<evidence type="ECO:0000256" key="1">
    <source>
        <dbReference type="SAM" id="MobiDB-lite"/>
    </source>
</evidence>
<name>H3CT36_TETNG</name>
<evidence type="ECO:0000313" key="5">
    <source>
        <dbReference type="Proteomes" id="UP000007303"/>
    </source>
</evidence>
<keyword evidence="2" id="KW-0472">Membrane</keyword>
<dbReference type="Gene3D" id="2.60.40.150">
    <property type="entry name" value="C2 domain"/>
    <property type="match status" value="1"/>
</dbReference>
<protein>
    <submittedName>
        <fullName evidence="4">C2 calcium dependent domain containing 2</fullName>
    </submittedName>
</protein>
<dbReference type="InParanoid" id="H3CT36"/>
<dbReference type="InterPro" id="IPR000008">
    <property type="entry name" value="C2_dom"/>
</dbReference>
<organism evidence="4 5">
    <name type="scientific">Tetraodon nigroviridis</name>
    <name type="common">Spotted green pufferfish</name>
    <name type="synonym">Chelonodon nigroviridis</name>
    <dbReference type="NCBI Taxonomy" id="99883"/>
    <lineage>
        <taxon>Eukaryota</taxon>
        <taxon>Metazoa</taxon>
        <taxon>Chordata</taxon>
        <taxon>Craniata</taxon>
        <taxon>Vertebrata</taxon>
        <taxon>Euteleostomi</taxon>
        <taxon>Actinopterygii</taxon>
        <taxon>Neopterygii</taxon>
        <taxon>Teleostei</taxon>
        <taxon>Neoteleostei</taxon>
        <taxon>Acanthomorphata</taxon>
        <taxon>Eupercaria</taxon>
        <taxon>Tetraodontiformes</taxon>
        <taxon>Tetradontoidea</taxon>
        <taxon>Tetraodontidae</taxon>
        <taxon>Tetraodon</taxon>
    </lineage>
</organism>
<dbReference type="SUPFAM" id="SSF49562">
    <property type="entry name" value="C2 domain (Calcium/lipid-binding domain, CaLB)"/>
    <property type="match status" value="1"/>
</dbReference>
<dbReference type="PANTHER" id="PTHR21119">
    <property type="entry name" value="C2 DOMAIN-CONTAINING PROTEIN"/>
    <property type="match status" value="1"/>
</dbReference>